<feature type="region of interest" description="Disordered" evidence="1">
    <location>
        <begin position="176"/>
        <end position="198"/>
    </location>
</feature>
<evidence type="ECO:0000256" key="1">
    <source>
        <dbReference type="SAM" id="MobiDB-lite"/>
    </source>
</evidence>
<organism evidence="2 3">
    <name type="scientific">Achromobacter piechaudii</name>
    <dbReference type="NCBI Taxonomy" id="72556"/>
    <lineage>
        <taxon>Bacteria</taxon>
        <taxon>Pseudomonadati</taxon>
        <taxon>Pseudomonadota</taxon>
        <taxon>Betaproteobacteria</taxon>
        <taxon>Burkholderiales</taxon>
        <taxon>Alcaligenaceae</taxon>
        <taxon>Achromobacter</taxon>
    </lineage>
</organism>
<sequence>MARKQQALSPTDKGTGEELPCIALGDSPLDKIIFPSVVIHRAMDEDGIPLRLKKSKLAFDVGGSLQSHEDAEKGHSYAVMKLTLKAMATEMQSGAEMVSIALTCLGYFRCDKSHDQDAVNSYLDGNHEEFARRGVDKIYPAAVLEFDRLVRQTGLPSMNLSPSPPSKIQVQLERIAAKAPQKSARKRSPAVKKATASS</sequence>
<dbReference type="AlphaFoldDB" id="A0A6S7DL41"/>
<gene>
    <name evidence="2" type="ORF">LMG1861_03722</name>
</gene>
<name>A0A6S7DL41_9BURK</name>
<dbReference type="EMBL" id="CADILD010000002">
    <property type="protein sequence ID" value="CAB3889435.1"/>
    <property type="molecule type" value="Genomic_DNA"/>
</dbReference>
<proteinExistence type="predicted"/>
<evidence type="ECO:0000313" key="2">
    <source>
        <dbReference type="EMBL" id="CAB3889435.1"/>
    </source>
</evidence>
<evidence type="ECO:0000313" key="3">
    <source>
        <dbReference type="Proteomes" id="UP000494105"/>
    </source>
</evidence>
<dbReference type="RefSeq" id="WP_156329922.1">
    <property type="nucleotide sequence ID" value="NZ_CADILD010000002.1"/>
</dbReference>
<dbReference type="Proteomes" id="UP000494105">
    <property type="component" value="Unassembled WGS sequence"/>
</dbReference>
<reference evidence="2 3" key="1">
    <citation type="submission" date="2020-04" db="EMBL/GenBank/DDBJ databases">
        <authorList>
            <person name="De Canck E."/>
        </authorList>
    </citation>
    <scope>NUCLEOTIDE SEQUENCE [LARGE SCALE GENOMIC DNA]</scope>
    <source>
        <strain evidence="2 3">LMG 1861</strain>
    </source>
</reference>
<accession>A0A6S7DL41</accession>
<protein>
    <submittedName>
        <fullName evidence="2">Uncharacterized protein</fullName>
    </submittedName>
</protein>